<evidence type="ECO:0000313" key="5">
    <source>
        <dbReference type="Proteomes" id="UP000732105"/>
    </source>
</evidence>
<dbReference type="RefSeq" id="WP_171594738.1">
    <property type="nucleotide sequence ID" value="NZ_RZNH01000007.1"/>
</dbReference>
<comment type="caution">
    <text evidence="4">The sequence shown here is derived from an EMBL/GenBank/DDBJ whole genome shotgun (WGS) entry which is preliminary data.</text>
</comment>
<accession>A0ABX1WU26</accession>
<dbReference type="EMBL" id="RZNH01000007">
    <property type="protein sequence ID" value="NOU59461.1"/>
    <property type="molecule type" value="Genomic_DNA"/>
</dbReference>
<dbReference type="Pfam" id="PF13181">
    <property type="entry name" value="TPR_8"/>
    <property type="match status" value="1"/>
</dbReference>
<dbReference type="PANTHER" id="PTHR44858">
    <property type="entry name" value="TETRATRICOPEPTIDE REPEAT PROTEIN 6"/>
    <property type="match status" value="1"/>
</dbReference>
<organism evidence="4 5">
    <name type="scientific">Marinifilum caeruleilacunae</name>
    <dbReference type="NCBI Taxonomy" id="2499076"/>
    <lineage>
        <taxon>Bacteria</taxon>
        <taxon>Pseudomonadati</taxon>
        <taxon>Bacteroidota</taxon>
        <taxon>Bacteroidia</taxon>
        <taxon>Marinilabiliales</taxon>
        <taxon>Marinifilaceae</taxon>
    </lineage>
</organism>
<dbReference type="PROSITE" id="PS50005">
    <property type="entry name" value="TPR"/>
    <property type="match status" value="1"/>
</dbReference>
<dbReference type="SUPFAM" id="SSF48452">
    <property type="entry name" value="TPR-like"/>
    <property type="match status" value="2"/>
</dbReference>
<evidence type="ECO:0000313" key="4">
    <source>
        <dbReference type="EMBL" id="NOU59461.1"/>
    </source>
</evidence>
<name>A0ABX1WU26_9BACT</name>
<dbReference type="Proteomes" id="UP000732105">
    <property type="component" value="Unassembled WGS sequence"/>
</dbReference>
<dbReference type="InterPro" id="IPR011990">
    <property type="entry name" value="TPR-like_helical_dom_sf"/>
</dbReference>
<proteinExistence type="predicted"/>
<protein>
    <recommendedName>
        <fullName evidence="6">Tetratricopeptide repeat protein</fullName>
    </recommendedName>
</protein>
<dbReference type="SMART" id="SM00028">
    <property type="entry name" value="TPR"/>
    <property type="match status" value="4"/>
</dbReference>
<evidence type="ECO:0008006" key="6">
    <source>
        <dbReference type="Google" id="ProtNLM"/>
    </source>
</evidence>
<evidence type="ECO:0000256" key="3">
    <source>
        <dbReference type="PROSITE-ProRule" id="PRU00339"/>
    </source>
</evidence>
<evidence type="ECO:0000256" key="2">
    <source>
        <dbReference type="ARBA" id="ARBA00022803"/>
    </source>
</evidence>
<sequence length="221" mass="25524">MKYGILMGMILLSYFAVGQEMSVDLKKRNQAAEIANKAIVNIQQQNYEAAFPQLTRAISIDTTLRKPYLFLYTLATNREEYRDSALCLLQRAKKIFQQDDEICYYIGEIYKMKGDLNRAMMEYSMAIAYSKMNGADFYLVPHYYFNRATISLQKNRFSSAIIDYSYAIQLKPEYTAAYVNRGISLFQAGKPEDACTDWKTAMELGSGAATEYWERNCKEKE</sequence>
<feature type="repeat" description="TPR" evidence="3">
    <location>
        <begin position="141"/>
        <end position="174"/>
    </location>
</feature>
<dbReference type="Gene3D" id="1.25.40.10">
    <property type="entry name" value="Tetratricopeptide repeat domain"/>
    <property type="match status" value="2"/>
</dbReference>
<keyword evidence="5" id="KW-1185">Reference proteome</keyword>
<dbReference type="InterPro" id="IPR019734">
    <property type="entry name" value="TPR_rpt"/>
</dbReference>
<reference evidence="4 5" key="1">
    <citation type="submission" date="2018-12" db="EMBL/GenBank/DDBJ databases">
        <title>Marinifilum JC070 sp. nov., a marine bacterium isolated from Yongle Blue Hole in the South China Sea.</title>
        <authorList>
            <person name="Fu T."/>
        </authorList>
    </citation>
    <scope>NUCLEOTIDE SEQUENCE [LARGE SCALE GENOMIC DNA]</scope>
    <source>
        <strain evidence="4 5">JC070</strain>
    </source>
</reference>
<dbReference type="PANTHER" id="PTHR44858:SF1">
    <property type="entry name" value="UDP-N-ACETYLGLUCOSAMINE--PEPTIDE N-ACETYLGLUCOSAMINYLTRANSFERASE SPINDLY-RELATED"/>
    <property type="match status" value="1"/>
</dbReference>
<keyword evidence="1" id="KW-0677">Repeat</keyword>
<keyword evidence="2 3" id="KW-0802">TPR repeat</keyword>
<dbReference type="InterPro" id="IPR050498">
    <property type="entry name" value="Ycf3"/>
</dbReference>
<gene>
    <name evidence="4" type="ORF">ELS83_06500</name>
</gene>
<evidence type="ECO:0000256" key="1">
    <source>
        <dbReference type="ARBA" id="ARBA00022737"/>
    </source>
</evidence>